<evidence type="ECO:0000313" key="4">
    <source>
        <dbReference type="Proteomes" id="UP001500457"/>
    </source>
</evidence>
<protein>
    <submittedName>
        <fullName evidence="3">Alpha/beta fold hydrolase</fullName>
    </submittedName>
</protein>
<evidence type="ECO:0000256" key="1">
    <source>
        <dbReference type="ARBA" id="ARBA00022801"/>
    </source>
</evidence>
<dbReference type="Pfam" id="PF00561">
    <property type="entry name" value="Abhydrolase_1"/>
    <property type="match status" value="1"/>
</dbReference>
<dbReference type="Gene3D" id="3.40.50.1820">
    <property type="entry name" value="alpha/beta hydrolase"/>
    <property type="match status" value="1"/>
</dbReference>
<dbReference type="InterPro" id="IPR000073">
    <property type="entry name" value="AB_hydrolase_1"/>
</dbReference>
<gene>
    <name evidence="3" type="ORF">GCM10023203_38950</name>
</gene>
<dbReference type="SUPFAM" id="SSF53474">
    <property type="entry name" value="alpha/beta-Hydrolases"/>
    <property type="match status" value="1"/>
</dbReference>
<keyword evidence="4" id="KW-1185">Reference proteome</keyword>
<accession>A0ABP9ENU8</accession>
<dbReference type="GO" id="GO:0016787">
    <property type="term" value="F:hydrolase activity"/>
    <property type="evidence" value="ECO:0007669"/>
    <property type="project" value="UniProtKB-KW"/>
</dbReference>
<dbReference type="PRINTS" id="PR00412">
    <property type="entry name" value="EPOXHYDRLASE"/>
</dbReference>
<comment type="caution">
    <text evidence="3">The sequence shown here is derived from an EMBL/GenBank/DDBJ whole genome shotgun (WGS) entry which is preliminary data.</text>
</comment>
<organism evidence="3 4">
    <name type="scientific">Actinomycetospora straminea</name>
    <dbReference type="NCBI Taxonomy" id="663607"/>
    <lineage>
        <taxon>Bacteria</taxon>
        <taxon>Bacillati</taxon>
        <taxon>Actinomycetota</taxon>
        <taxon>Actinomycetes</taxon>
        <taxon>Pseudonocardiales</taxon>
        <taxon>Pseudonocardiaceae</taxon>
        <taxon>Actinomycetospora</taxon>
    </lineage>
</organism>
<evidence type="ECO:0000313" key="3">
    <source>
        <dbReference type="EMBL" id="GAA4883319.1"/>
    </source>
</evidence>
<name>A0ABP9ENU8_9PSEU</name>
<feature type="domain" description="AB hydrolase-1" evidence="2">
    <location>
        <begin position="28"/>
        <end position="176"/>
    </location>
</feature>
<sequence>MGRVELPAPVRVTLPDITLSVLDAGDGPAVLLLHGFPDRASLWRAQAEALVAAGYRVIAPDLRGFGDSDRPDDVEAYRLHRSVADVLALLDDRGVERAAVAGHDFGSVVGWALALRSDRVTRYAALAVGHPEAFRAAGLEQRALSWYMLWFRFPGVAEEVLPADDWALFRRWLHRGVDDELTRTQIADLARPGALVAGLNWYRANIDPRTFVDETPLGLPRLTIPVLGMYGEADPALGEAQMTGSARYLDGPFTYVPVPGGDHWLPARHPDAVTDALLGAFGR</sequence>
<keyword evidence="1 3" id="KW-0378">Hydrolase</keyword>
<reference evidence="4" key="1">
    <citation type="journal article" date="2019" name="Int. J. Syst. Evol. Microbiol.">
        <title>The Global Catalogue of Microorganisms (GCM) 10K type strain sequencing project: providing services to taxonomists for standard genome sequencing and annotation.</title>
        <authorList>
            <consortium name="The Broad Institute Genomics Platform"/>
            <consortium name="The Broad Institute Genome Sequencing Center for Infectious Disease"/>
            <person name="Wu L."/>
            <person name="Ma J."/>
        </authorList>
    </citation>
    <scope>NUCLEOTIDE SEQUENCE [LARGE SCALE GENOMIC DNA]</scope>
    <source>
        <strain evidence="4">JCM 17983</strain>
    </source>
</reference>
<evidence type="ECO:0000259" key="2">
    <source>
        <dbReference type="Pfam" id="PF00561"/>
    </source>
</evidence>
<dbReference type="PRINTS" id="PR00111">
    <property type="entry name" value="ABHYDROLASE"/>
</dbReference>
<dbReference type="InterPro" id="IPR029058">
    <property type="entry name" value="AB_hydrolase_fold"/>
</dbReference>
<proteinExistence type="predicted"/>
<dbReference type="InterPro" id="IPR000639">
    <property type="entry name" value="Epox_hydrolase-like"/>
</dbReference>
<dbReference type="EMBL" id="BAABHQ010000011">
    <property type="protein sequence ID" value="GAA4883319.1"/>
    <property type="molecule type" value="Genomic_DNA"/>
</dbReference>
<dbReference type="Proteomes" id="UP001500457">
    <property type="component" value="Unassembled WGS sequence"/>
</dbReference>
<dbReference type="PANTHER" id="PTHR43329">
    <property type="entry name" value="EPOXIDE HYDROLASE"/>
    <property type="match status" value="1"/>
</dbReference>